<evidence type="ECO:0000313" key="13">
    <source>
        <dbReference type="Proteomes" id="UP001595817"/>
    </source>
</evidence>
<keyword evidence="7" id="KW-0288">FMN</keyword>
<sequence>MKWRTRLCERLGIELPIIQAGMAGGITSPEMVFGVSNAGGLGTLGAAYMKPEEIREAVKKIRANTDRPYAVNLFSVNLTDDFERLDEVQSVLNPIREKFGIQPSALYRSPDLFEEQMTVLFEERVPIISTAFGCLPERHAEKAKDLGMKIMTMVTTVEEAVEAERRGADVIVAQGSEAGGHRGTFDVGKYPNGANVGTFALVPQVADAVKVPVVAAGGIMDGRGLAAALSLGADGIQMGTRFLTSIESTAHQAYKEALLRADETSTQLTKNFSGRPARGIRNSFIEKFEDSGVEPLPFPSQNTITNDIRAAAKRASEAEYMSLWGGQGLRLLKEGQTVSQIIAETIDTAEKTIQERFGI</sequence>
<evidence type="ECO:0000256" key="4">
    <source>
        <dbReference type="ARBA" id="ARBA00013457"/>
    </source>
</evidence>
<evidence type="ECO:0000256" key="3">
    <source>
        <dbReference type="ARBA" id="ARBA00009881"/>
    </source>
</evidence>
<dbReference type="EMBL" id="JBHSEC010000019">
    <property type="protein sequence ID" value="MFC4410864.1"/>
    <property type="molecule type" value="Genomic_DNA"/>
</dbReference>
<comment type="catalytic activity">
    <reaction evidence="11">
        <text>3 propionate 3-nitronate + 3 O2 + H2O = 3 3-oxopropanoate + 2 nitrate + nitrite + H2O2 + 3 H(+)</text>
        <dbReference type="Rhea" id="RHEA:57332"/>
        <dbReference type="ChEBI" id="CHEBI:15377"/>
        <dbReference type="ChEBI" id="CHEBI:15378"/>
        <dbReference type="ChEBI" id="CHEBI:15379"/>
        <dbReference type="ChEBI" id="CHEBI:16240"/>
        <dbReference type="ChEBI" id="CHEBI:16301"/>
        <dbReference type="ChEBI" id="CHEBI:17632"/>
        <dbReference type="ChEBI" id="CHEBI:33190"/>
        <dbReference type="ChEBI" id="CHEBI:136067"/>
    </reaction>
</comment>
<comment type="similarity">
    <text evidence="3">Belongs to the nitronate monooxygenase family. NMO class I subfamily.</text>
</comment>
<keyword evidence="6" id="KW-0285">Flavoprotein</keyword>
<dbReference type="CDD" id="cd04730">
    <property type="entry name" value="NPD_like"/>
    <property type="match status" value="1"/>
</dbReference>
<accession>A0ABV8X6U2</accession>
<evidence type="ECO:0000256" key="6">
    <source>
        <dbReference type="ARBA" id="ARBA00022630"/>
    </source>
</evidence>
<dbReference type="InterPro" id="IPR004136">
    <property type="entry name" value="NMO"/>
</dbReference>
<dbReference type="Proteomes" id="UP001595817">
    <property type="component" value="Unassembled WGS sequence"/>
</dbReference>
<protein>
    <recommendedName>
        <fullName evidence="4">Probable nitronate monooxygenase</fullName>
    </recommendedName>
    <alternativeName>
        <fullName evidence="10">Propionate 3-nitronate monooxygenase</fullName>
    </alternativeName>
</protein>
<keyword evidence="9" id="KW-0503">Monooxygenase</keyword>
<keyword evidence="13" id="KW-1185">Reference proteome</keyword>
<dbReference type="PANTHER" id="PTHR42747">
    <property type="entry name" value="NITRONATE MONOOXYGENASE-RELATED"/>
    <property type="match status" value="1"/>
</dbReference>
<reference evidence="13" key="1">
    <citation type="journal article" date="2019" name="Int. J. Syst. Evol. Microbiol.">
        <title>The Global Catalogue of Microorganisms (GCM) 10K type strain sequencing project: providing services to taxonomists for standard genome sequencing and annotation.</title>
        <authorList>
            <consortium name="The Broad Institute Genomics Platform"/>
            <consortium name="The Broad Institute Genome Sequencing Center for Infectious Disease"/>
            <person name="Wu L."/>
            <person name="Ma J."/>
        </authorList>
    </citation>
    <scope>NUCLEOTIDE SEQUENCE [LARGE SCALE GENOMIC DNA]</scope>
    <source>
        <strain evidence="13">CCUG 59778</strain>
    </source>
</reference>
<evidence type="ECO:0000256" key="9">
    <source>
        <dbReference type="ARBA" id="ARBA00023033"/>
    </source>
</evidence>
<keyword evidence="5" id="KW-0216">Detoxification</keyword>
<name>A0ABV8X6U2_9LACT</name>
<comment type="cofactor">
    <cofactor evidence="1">
        <name>FMN</name>
        <dbReference type="ChEBI" id="CHEBI:58210"/>
    </cofactor>
</comment>
<organism evidence="12 13">
    <name type="scientific">Chungangia koreensis</name>
    <dbReference type="NCBI Taxonomy" id="752657"/>
    <lineage>
        <taxon>Bacteria</taxon>
        <taxon>Bacillati</taxon>
        <taxon>Bacillota</taxon>
        <taxon>Bacilli</taxon>
        <taxon>Lactobacillales</taxon>
        <taxon>Chungangia</taxon>
    </lineage>
</organism>
<dbReference type="InterPro" id="IPR013785">
    <property type="entry name" value="Aldolase_TIM"/>
</dbReference>
<dbReference type="Pfam" id="PF03060">
    <property type="entry name" value="NMO"/>
    <property type="match status" value="1"/>
</dbReference>
<dbReference type="SUPFAM" id="SSF51412">
    <property type="entry name" value="Inosine monophosphate dehydrogenase (IMPDH)"/>
    <property type="match status" value="1"/>
</dbReference>
<keyword evidence="8 12" id="KW-0560">Oxidoreductase</keyword>
<evidence type="ECO:0000256" key="5">
    <source>
        <dbReference type="ARBA" id="ARBA00022575"/>
    </source>
</evidence>
<dbReference type="Gene3D" id="3.20.20.70">
    <property type="entry name" value="Aldolase class I"/>
    <property type="match status" value="1"/>
</dbReference>
<evidence type="ECO:0000256" key="2">
    <source>
        <dbReference type="ARBA" id="ARBA00003535"/>
    </source>
</evidence>
<evidence type="ECO:0000256" key="7">
    <source>
        <dbReference type="ARBA" id="ARBA00022643"/>
    </source>
</evidence>
<comment type="function">
    <text evidence="2">Nitronate monooxygenase that uses molecular oxygen to catalyze the oxidative denitrification of alkyl nitronates. Acts on propionate 3-nitronate (P3N), the presumed physiological substrate. Probably functions in the detoxification of P3N, a metabolic poison produced by plants and fungi as a defense mechanism.</text>
</comment>
<dbReference type="RefSeq" id="WP_378155194.1">
    <property type="nucleotide sequence ID" value="NZ_JBHSEC010000019.1"/>
</dbReference>
<gene>
    <name evidence="12" type="ORF">ACFOZY_10595</name>
</gene>
<dbReference type="GO" id="GO:0016491">
    <property type="term" value="F:oxidoreductase activity"/>
    <property type="evidence" value="ECO:0007669"/>
    <property type="project" value="UniProtKB-KW"/>
</dbReference>
<dbReference type="PANTHER" id="PTHR42747:SF3">
    <property type="entry name" value="NITRONATE MONOOXYGENASE-RELATED"/>
    <property type="match status" value="1"/>
</dbReference>
<evidence type="ECO:0000256" key="11">
    <source>
        <dbReference type="ARBA" id="ARBA00049401"/>
    </source>
</evidence>
<evidence type="ECO:0000256" key="8">
    <source>
        <dbReference type="ARBA" id="ARBA00023002"/>
    </source>
</evidence>
<comment type="caution">
    <text evidence="12">The sequence shown here is derived from an EMBL/GenBank/DDBJ whole genome shotgun (WGS) entry which is preliminary data.</text>
</comment>
<proteinExistence type="inferred from homology"/>
<evidence type="ECO:0000313" key="12">
    <source>
        <dbReference type="EMBL" id="MFC4410864.1"/>
    </source>
</evidence>
<evidence type="ECO:0000256" key="1">
    <source>
        <dbReference type="ARBA" id="ARBA00001917"/>
    </source>
</evidence>
<evidence type="ECO:0000256" key="10">
    <source>
        <dbReference type="ARBA" id="ARBA00031155"/>
    </source>
</evidence>